<dbReference type="CDD" id="cd03249">
    <property type="entry name" value="ABC_MTABC3_MDL1_MDL2"/>
    <property type="match status" value="1"/>
</dbReference>
<evidence type="ECO:0000256" key="3">
    <source>
        <dbReference type="ARBA" id="ARBA00022692"/>
    </source>
</evidence>
<comment type="caution">
    <text evidence="9">The sequence shown here is derived from an EMBL/GenBank/DDBJ whole genome shotgun (WGS) entry which is preliminary data.</text>
</comment>
<dbReference type="FunFam" id="3.40.50.300:FF:000251">
    <property type="entry name" value="ABC transporter B family member 19"/>
    <property type="match status" value="1"/>
</dbReference>
<comment type="subcellular location">
    <subcellularLocation>
        <location evidence="1">Membrane</location>
        <topology evidence="1">Multi-pass membrane protein</topology>
    </subcellularLocation>
</comment>
<dbReference type="EMBL" id="JACGCM010001301">
    <property type="protein sequence ID" value="KAF6156747.1"/>
    <property type="molecule type" value="Genomic_DNA"/>
</dbReference>
<dbReference type="AlphaFoldDB" id="A0A7J7MPK4"/>
<dbReference type="PANTHER" id="PTHR24222">
    <property type="entry name" value="ABC TRANSPORTER B FAMILY"/>
    <property type="match status" value="1"/>
</dbReference>
<dbReference type="SUPFAM" id="SSF52540">
    <property type="entry name" value="P-loop containing nucleoside triphosphate hydrolases"/>
    <property type="match status" value="1"/>
</dbReference>
<dbReference type="Pfam" id="PF00005">
    <property type="entry name" value="ABC_tran"/>
    <property type="match status" value="1"/>
</dbReference>
<evidence type="ECO:0000256" key="4">
    <source>
        <dbReference type="ARBA" id="ARBA00022741"/>
    </source>
</evidence>
<keyword evidence="6" id="KW-1133">Transmembrane helix</keyword>
<dbReference type="OrthoDB" id="6500128at2759"/>
<dbReference type="GO" id="GO:0005886">
    <property type="term" value="C:plasma membrane"/>
    <property type="evidence" value="ECO:0007669"/>
    <property type="project" value="TreeGrafter"/>
</dbReference>
<dbReference type="InterPro" id="IPR017871">
    <property type="entry name" value="ABC_transporter-like_CS"/>
</dbReference>
<reference evidence="9 10" key="1">
    <citation type="journal article" date="2020" name="IScience">
        <title>Genome Sequencing of the Endangered Kingdonia uniflora (Circaeasteraceae, Ranunculales) Reveals Potential Mechanisms of Evolutionary Specialization.</title>
        <authorList>
            <person name="Sun Y."/>
            <person name="Deng T."/>
            <person name="Zhang A."/>
            <person name="Moore M.J."/>
            <person name="Landis J.B."/>
            <person name="Lin N."/>
            <person name="Zhang H."/>
            <person name="Zhang X."/>
            <person name="Huang J."/>
            <person name="Zhang X."/>
            <person name="Sun H."/>
            <person name="Wang H."/>
        </authorList>
    </citation>
    <scope>NUCLEOTIDE SEQUENCE [LARGE SCALE GENOMIC DNA]</scope>
    <source>
        <strain evidence="9">TB1705</strain>
        <tissue evidence="9">Leaf</tissue>
    </source>
</reference>
<keyword evidence="5" id="KW-0067">ATP-binding</keyword>
<dbReference type="InterPro" id="IPR027417">
    <property type="entry name" value="P-loop_NTPase"/>
</dbReference>
<organism evidence="9 10">
    <name type="scientific">Kingdonia uniflora</name>
    <dbReference type="NCBI Taxonomy" id="39325"/>
    <lineage>
        <taxon>Eukaryota</taxon>
        <taxon>Viridiplantae</taxon>
        <taxon>Streptophyta</taxon>
        <taxon>Embryophyta</taxon>
        <taxon>Tracheophyta</taxon>
        <taxon>Spermatophyta</taxon>
        <taxon>Magnoliopsida</taxon>
        <taxon>Ranunculales</taxon>
        <taxon>Circaeasteraceae</taxon>
        <taxon>Kingdonia</taxon>
    </lineage>
</organism>
<accession>A0A7J7MPK4</accession>
<dbReference type="InterPro" id="IPR003593">
    <property type="entry name" value="AAA+_ATPase"/>
</dbReference>
<keyword evidence="3" id="KW-0812">Transmembrane</keyword>
<dbReference type="GO" id="GO:0005524">
    <property type="term" value="F:ATP binding"/>
    <property type="evidence" value="ECO:0007669"/>
    <property type="project" value="UniProtKB-KW"/>
</dbReference>
<evidence type="ECO:0000256" key="7">
    <source>
        <dbReference type="ARBA" id="ARBA00023136"/>
    </source>
</evidence>
<dbReference type="Gene3D" id="1.20.1560.10">
    <property type="entry name" value="ABC transporter type 1, transmembrane domain"/>
    <property type="match status" value="1"/>
</dbReference>
<keyword evidence="10" id="KW-1185">Reference proteome</keyword>
<sequence>MFVPKTSYFQILWKSIKWFRVDCRSLTHATPDMQTFNQAKAAGNEVFQIIQRKPTISYEAKGIVLDKIIGNIEIREVYFAYPSREHNLILQGFSLPIRAGTVVALVGSSGCGKSTIISLIERFHDPSIGDIYIGNHNIKDLDLKFLQKNIGAVSQEPSLFAGTIMDNIKIGNMNASKEQIERAALTANAHSFISLLPEQYSTEVGERGVQLSGGQKQRIAIARVILKDPPILFLDEATSALDSESEKLVQDALENVMKGRTIILIAHRISDIIAVVENGVVAETGTHRELLHSSNFYNKLFNMQNLTPESDSR</sequence>
<dbReference type="Proteomes" id="UP000541444">
    <property type="component" value="Unassembled WGS sequence"/>
</dbReference>
<keyword evidence="4" id="KW-0547">Nucleotide-binding</keyword>
<evidence type="ECO:0000256" key="1">
    <source>
        <dbReference type="ARBA" id="ARBA00004141"/>
    </source>
</evidence>
<dbReference type="GO" id="GO:0042626">
    <property type="term" value="F:ATPase-coupled transmembrane transporter activity"/>
    <property type="evidence" value="ECO:0007669"/>
    <property type="project" value="TreeGrafter"/>
</dbReference>
<keyword evidence="7" id="KW-0472">Membrane</keyword>
<dbReference type="InterPro" id="IPR039421">
    <property type="entry name" value="Type_1_exporter"/>
</dbReference>
<dbReference type="PANTHER" id="PTHR24222:SF83">
    <property type="entry name" value="ABC TRANSPORTER B FAMILY MEMBER 19"/>
    <property type="match status" value="1"/>
</dbReference>
<dbReference type="PROSITE" id="PS00211">
    <property type="entry name" value="ABC_TRANSPORTER_1"/>
    <property type="match status" value="1"/>
</dbReference>
<dbReference type="InterPro" id="IPR036640">
    <property type="entry name" value="ABC1_TM_sf"/>
</dbReference>
<proteinExistence type="inferred from homology"/>
<evidence type="ECO:0000313" key="9">
    <source>
        <dbReference type="EMBL" id="KAF6156747.1"/>
    </source>
</evidence>
<dbReference type="InterPro" id="IPR003439">
    <property type="entry name" value="ABC_transporter-like_ATP-bd"/>
</dbReference>
<comment type="similarity">
    <text evidence="2">Belongs to the ABC transporter superfamily. ABCB family. Multidrug resistance exporter (TC 3.A.1.201) subfamily.</text>
</comment>
<protein>
    <recommendedName>
        <fullName evidence="8">ABC transporter domain-containing protein</fullName>
    </recommendedName>
</protein>
<dbReference type="GO" id="GO:0016887">
    <property type="term" value="F:ATP hydrolysis activity"/>
    <property type="evidence" value="ECO:0007669"/>
    <property type="project" value="InterPro"/>
</dbReference>
<evidence type="ECO:0000259" key="8">
    <source>
        <dbReference type="PROSITE" id="PS50893"/>
    </source>
</evidence>
<evidence type="ECO:0000256" key="5">
    <source>
        <dbReference type="ARBA" id="ARBA00022840"/>
    </source>
</evidence>
<evidence type="ECO:0000256" key="6">
    <source>
        <dbReference type="ARBA" id="ARBA00022989"/>
    </source>
</evidence>
<feature type="domain" description="ABC transporter" evidence="8">
    <location>
        <begin position="72"/>
        <end position="303"/>
    </location>
</feature>
<dbReference type="SMART" id="SM00382">
    <property type="entry name" value="AAA"/>
    <property type="match status" value="1"/>
</dbReference>
<name>A0A7J7MPK4_9MAGN</name>
<gene>
    <name evidence="9" type="ORF">GIB67_033216</name>
</gene>
<dbReference type="Gene3D" id="3.40.50.300">
    <property type="entry name" value="P-loop containing nucleotide triphosphate hydrolases"/>
    <property type="match status" value="1"/>
</dbReference>
<evidence type="ECO:0000256" key="2">
    <source>
        <dbReference type="ARBA" id="ARBA00007577"/>
    </source>
</evidence>
<dbReference type="PROSITE" id="PS50893">
    <property type="entry name" value="ABC_TRANSPORTER_2"/>
    <property type="match status" value="1"/>
</dbReference>
<evidence type="ECO:0000313" key="10">
    <source>
        <dbReference type="Proteomes" id="UP000541444"/>
    </source>
</evidence>